<sequence length="67" mass="7509">MIKRLRFSVSEASPLLARVVPFIPAEFVVVEASVSLERSERTDEEDDGEFVPEVDEPDELGELYVLG</sequence>
<dbReference type="AlphaFoldDB" id="A0AAN1Y226"/>
<name>A0AAN1Y226_9ENTR</name>
<accession>A0AAN1Y226</accession>
<organism evidence="1 2">
    <name type="scientific">Klebsiella quasipneumoniae subsp. quasipneumoniae</name>
    <dbReference type="NCBI Taxonomy" id="1667327"/>
    <lineage>
        <taxon>Bacteria</taxon>
        <taxon>Pseudomonadati</taxon>
        <taxon>Pseudomonadota</taxon>
        <taxon>Gammaproteobacteria</taxon>
        <taxon>Enterobacterales</taxon>
        <taxon>Enterobacteriaceae</taxon>
        <taxon>Klebsiella/Raoultella group</taxon>
        <taxon>Klebsiella</taxon>
        <taxon>Klebsiella pneumoniae complex</taxon>
    </lineage>
</organism>
<reference evidence="1" key="1">
    <citation type="submission" date="2022-07" db="EMBL/GenBank/DDBJ databases">
        <title>Complete genome sequence of carbapenem-resistant Klebsiella spp. in Japan.</title>
        <authorList>
            <person name="Maehana S."/>
            <person name="Suzuki M."/>
            <person name="Kitasato H."/>
        </authorList>
    </citation>
    <scope>NUCLEOTIDE SEQUENCE</scope>
    <source>
        <strain evidence="1">KAM644</strain>
    </source>
</reference>
<protein>
    <submittedName>
        <fullName evidence="1">Uncharacterized protein</fullName>
    </submittedName>
</protein>
<proteinExistence type="predicted"/>
<gene>
    <name evidence="1" type="ORF">KAM644c_11660</name>
</gene>
<dbReference type="Proteomes" id="UP001058353">
    <property type="component" value="Chromosome"/>
</dbReference>
<evidence type="ECO:0000313" key="2">
    <source>
        <dbReference type="Proteomes" id="UP001058353"/>
    </source>
</evidence>
<evidence type="ECO:0000313" key="1">
    <source>
        <dbReference type="EMBL" id="BDO12100.1"/>
    </source>
</evidence>
<dbReference type="EMBL" id="AP026407">
    <property type="protein sequence ID" value="BDO12100.1"/>
    <property type="molecule type" value="Genomic_DNA"/>
</dbReference>